<protein>
    <submittedName>
        <fullName evidence="2">Uncharacterized protein</fullName>
    </submittedName>
</protein>
<dbReference type="EMBL" id="CADCTV010000716">
    <property type="protein sequence ID" value="CAA9355834.1"/>
    <property type="molecule type" value="Genomic_DNA"/>
</dbReference>
<proteinExistence type="predicted"/>
<evidence type="ECO:0000313" key="2">
    <source>
        <dbReference type="EMBL" id="CAA9355834.1"/>
    </source>
</evidence>
<evidence type="ECO:0000256" key="1">
    <source>
        <dbReference type="SAM" id="MobiDB-lite"/>
    </source>
</evidence>
<name>A0A6J4ME51_9BACT</name>
<accession>A0A6J4ME51</accession>
<feature type="non-terminal residue" evidence="2">
    <location>
        <position position="155"/>
    </location>
</feature>
<dbReference type="AlphaFoldDB" id="A0A6J4ME51"/>
<gene>
    <name evidence="2" type="ORF">AVDCRST_MAG89-3421</name>
</gene>
<feature type="region of interest" description="Disordered" evidence="1">
    <location>
        <begin position="1"/>
        <end position="20"/>
    </location>
</feature>
<reference evidence="2" key="1">
    <citation type="submission" date="2020-02" db="EMBL/GenBank/DDBJ databases">
        <authorList>
            <person name="Meier V. D."/>
        </authorList>
    </citation>
    <scope>NUCLEOTIDE SEQUENCE</scope>
    <source>
        <strain evidence="2">AVDCRST_MAG89</strain>
    </source>
</reference>
<feature type="compositionally biased region" description="Low complexity" evidence="1">
    <location>
        <begin position="1"/>
        <end position="14"/>
    </location>
</feature>
<feature type="region of interest" description="Disordered" evidence="1">
    <location>
        <begin position="128"/>
        <end position="155"/>
    </location>
</feature>
<feature type="non-terminal residue" evidence="2">
    <location>
        <position position="1"/>
    </location>
</feature>
<sequence length="155" mass="16009">ERTGAPLGEPGGAEPDARRAPLRTRAHAALPALRQGAASKDVVQAEGEVPGVRAAVGPGGGGLLPGRDHVQLRVLRARLPGRGGADRPLHLAGRAVGLPAVGRDRVHRDSPVPLLPLFAHHLACVGHPDQAGDGRGDGVAPRQPRRRVPQASRPV</sequence>
<organism evidence="2">
    <name type="scientific">uncultured Gemmatimonadota bacterium</name>
    <dbReference type="NCBI Taxonomy" id="203437"/>
    <lineage>
        <taxon>Bacteria</taxon>
        <taxon>Pseudomonadati</taxon>
        <taxon>Gemmatimonadota</taxon>
        <taxon>environmental samples</taxon>
    </lineage>
</organism>